<dbReference type="InterPro" id="IPR011050">
    <property type="entry name" value="Pectin_lyase_fold/virulence"/>
</dbReference>
<sequence>MPLLLLLCSLFRCADEHYQDFDAVFEQKVAEHNLASNSELMDLLFDSGLYWTNGLSIVSKSVELHGTKAWLTHRANVQKEMIRTDPDIGKETLSKDTNVERWMMEVQNSSLTVRSWRLDAGNAGTTVCLVVGSSVEVIDSEILSNMECSGFIIADSMGRGASRIVIVGSSHKSSTQNVVLPLVGRGSGQLNKNNEGFKGDDAGFRDGYVEREDIIGVGLSFDSTHFTLGTGPLFSFAAKSLSSGSDIGMVGEISTELRLSSILNVTSSFVFGEGSKTNMKYIPDPSNWAYKGGAAIYLYKPYYCPLNVSNCNFHNCTGTGSYPYGGAIYTYGTSSSDCDVAITLSSFTECTVEGSNYGYGGSVYLSTENSLSICDCFFEKCSTNGYYGALSIGSHSNAILTNCAFVSCSAYRRGGGLGLSGVVQIELSYLQFRNGSTEHEKYSTDVFFRFHVGRSYQLELNSILRLNFESIHRLVSGLI</sequence>
<feature type="signal peptide" evidence="1">
    <location>
        <begin position="1"/>
        <end position="16"/>
    </location>
</feature>
<feature type="chain" id="PRO_5047286472" description="Right handed beta helix domain-containing protein" evidence="1">
    <location>
        <begin position="17"/>
        <end position="479"/>
    </location>
</feature>
<accession>A0ABQ9YDH6</accession>
<evidence type="ECO:0000313" key="2">
    <source>
        <dbReference type="EMBL" id="KAK2961745.1"/>
    </source>
</evidence>
<dbReference type="SUPFAM" id="SSF51126">
    <property type="entry name" value="Pectin lyase-like"/>
    <property type="match status" value="1"/>
</dbReference>
<evidence type="ECO:0000256" key="1">
    <source>
        <dbReference type="SAM" id="SignalP"/>
    </source>
</evidence>
<comment type="caution">
    <text evidence="2">The sequence shown here is derived from an EMBL/GenBank/DDBJ whole genome shotgun (WGS) entry which is preliminary data.</text>
</comment>
<dbReference type="Proteomes" id="UP001281761">
    <property type="component" value="Unassembled WGS sequence"/>
</dbReference>
<gene>
    <name evidence="2" type="ORF">BLNAU_3182</name>
</gene>
<evidence type="ECO:0000313" key="3">
    <source>
        <dbReference type="Proteomes" id="UP001281761"/>
    </source>
</evidence>
<proteinExistence type="predicted"/>
<organism evidence="2 3">
    <name type="scientific">Blattamonas nauphoetae</name>
    <dbReference type="NCBI Taxonomy" id="2049346"/>
    <lineage>
        <taxon>Eukaryota</taxon>
        <taxon>Metamonada</taxon>
        <taxon>Preaxostyla</taxon>
        <taxon>Oxymonadida</taxon>
        <taxon>Blattamonas</taxon>
    </lineage>
</organism>
<reference evidence="2 3" key="1">
    <citation type="journal article" date="2022" name="bioRxiv">
        <title>Genomics of Preaxostyla Flagellates Illuminates Evolutionary Transitions and the Path Towards Mitochondrial Loss.</title>
        <authorList>
            <person name="Novak L.V.F."/>
            <person name="Treitli S.C."/>
            <person name="Pyrih J."/>
            <person name="Halakuc P."/>
            <person name="Pipaliya S.V."/>
            <person name="Vacek V."/>
            <person name="Brzon O."/>
            <person name="Soukal P."/>
            <person name="Eme L."/>
            <person name="Dacks J.B."/>
            <person name="Karnkowska A."/>
            <person name="Elias M."/>
            <person name="Hampl V."/>
        </authorList>
    </citation>
    <scope>NUCLEOTIDE SEQUENCE [LARGE SCALE GENOMIC DNA]</scope>
    <source>
        <strain evidence="2">NAU3</strain>
        <tissue evidence="2">Gut</tissue>
    </source>
</reference>
<evidence type="ECO:0008006" key="4">
    <source>
        <dbReference type="Google" id="ProtNLM"/>
    </source>
</evidence>
<name>A0ABQ9YDH6_9EUKA</name>
<dbReference type="EMBL" id="JARBJD010000014">
    <property type="protein sequence ID" value="KAK2961745.1"/>
    <property type="molecule type" value="Genomic_DNA"/>
</dbReference>
<keyword evidence="3" id="KW-1185">Reference proteome</keyword>
<keyword evidence="1" id="KW-0732">Signal</keyword>
<protein>
    <recommendedName>
        <fullName evidence="4">Right handed beta helix domain-containing protein</fullName>
    </recommendedName>
</protein>